<organism evidence="3 4">
    <name type="scientific">Halalkalibacter oceani</name>
    <dbReference type="NCBI Taxonomy" id="1653776"/>
    <lineage>
        <taxon>Bacteria</taxon>
        <taxon>Bacillati</taxon>
        <taxon>Bacillota</taxon>
        <taxon>Bacilli</taxon>
        <taxon>Bacillales</taxon>
        <taxon>Bacillaceae</taxon>
        <taxon>Halalkalibacter</taxon>
    </lineage>
</organism>
<keyword evidence="4" id="KW-1185">Reference proteome</keyword>
<dbReference type="AlphaFoldDB" id="A0A9X2IQR7"/>
<keyword evidence="1" id="KW-0732">Signal</keyword>
<dbReference type="SUPFAM" id="SSF55383">
    <property type="entry name" value="Copper amine oxidase, domain N"/>
    <property type="match status" value="1"/>
</dbReference>
<dbReference type="InterPro" id="IPR036582">
    <property type="entry name" value="Mao_N_sf"/>
</dbReference>
<dbReference type="Pfam" id="PF07833">
    <property type="entry name" value="Cu_amine_oxidN1"/>
    <property type="match status" value="1"/>
</dbReference>
<evidence type="ECO:0000259" key="2">
    <source>
        <dbReference type="Pfam" id="PF07833"/>
    </source>
</evidence>
<accession>A0A9X2IQR7</accession>
<gene>
    <name evidence="3" type="ORF">M3202_21620</name>
</gene>
<feature type="chain" id="PRO_5040899140" evidence="1">
    <location>
        <begin position="25"/>
        <end position="225"/>
    </location>
</feature>
<proteinExistence type="predicted"/>
<comment type="caution">
    <text evidence="3">The sequence shown here is derived from an EMBL/GenBank/DDBJ whole genome shotgun (WGS) entry which is preliminary data.</text>
</comment>
<evidence type="ECO:0000313" key="4">
    <source>
        <dbReference type="Proteomes" id="UP001139179"/>
    </source>
</evidence>
<protein>
    <submittedName>
        <fullName evidence="3">Copper amine oxidase N-terminal domain-containing protein</fullName>
    </submittedName>
</protein>
<name>A0A9X2IQR7_9BACI</name>
<dbReference type="EMBL" id="JAMBOL010000049">
    <property type="protein sequence ID" value="MCM3716645.1"/>
    <property type="molecule type" value="Genomic_DNA"/>
</dbReference>
<reference evidence="3" key="1">
    <citation type="submission" date="2022-05" db="EMBL/GenBank/DDBJ databases">
        <title>Comparative Genomics of Spacecraft Associated Microbes.</title>
        <authorList>
            <person name="Tran M.T."/>
            <person name="Wright A."/>
            <person name="Seuylemezian A."/>
            <person name="Eisen J."/>
            <person name="Coil D."/>
        </authorList>
    </citation>
    <scope>NUCLEOTIDE SEQUENCE</scope>
    <source>
        <strain evidence="3">214.1.1</strain>
    </source>
</reference>
<feature type="signal peptide" evidence="1">
    <location>
        <begin position="1"/>
        <end position="24"/>
    </location>
</feature>
<dbReference type="RefSeq" id="WP_251225293.1">
    <property type="nucleotide sequence ID" value="NZ_JAMBOL010000049.1"/>
</dbReference>
<evidence type="ECO:0000256" key="1">
    <source>
        <dbReference type="SAM" id="SignalP"/>
    </source>
</evidence>
<dbReference type="Proteomes" id="UP001139179">
    <property type="component" value="Unassembled WGS sequence"/>
</dbReference>
<dbReference type="InterPro" id="IPR012854">
    <property type="entry name" value="Cu_amine_oxidase-like_N"/>
</dbReference>
<evidence type="ECO:0000313" key="3">
    <source>
        <dbReference type="EMBL" id="MCM3716645.1"/>
    </source>
</evidence>
<sequence>MKKKLMVFMMASVLVVGFALGASASPILERISAHLNWSISFVIDGNNWVPTDQNNEKLAPITYQNTTYLPIRAVSEALGVAVDWDQQTQTISLGEGTESVPVTSEEVKVGYSAFTTVDKRYTVQQGKDYQSGIVLESINSAAKNISLLPANKYQTVNLTLAAIDADKDIRVQVIAGETVLKDVTLTVGQPLQEVNLEIGGIQELKVEAVAAPGSSEKLFITGDYQ</sequence>
<dbReference type="Gene3D" id="3.30.457.10">
    <property type="entry name" value="Copper amine oxidase-like, N-terminal domain"/>
    <property type="match status" value="1"/>
</dbReference>
<feature type="domain" description="Copper amine oxidase-like N-terminal" evidence="2">
    <location>
        <begin position="57"/>
        <end position="113"/>
    </location>
</feature>